<dbReference type="EMBL" id="NOXV01000178">
    <property type="protein sequence ID" value="OYQ43495.1"/>
    <property type="molecule type" value="Genomic_DNA"/>
</dbReference>
<evidence type="ECO:0000256" key="1">
    <source>
        <dbReference type="SAM" id="SignalP"/>
    </source>
</evidence>
<name>A0A255ZRI4_9FLAO</name>
<accession>A0A255ZRI4</accession>
<keyword evidence="1" id="KW-0732">Signal</keyword>
<organism evidence="2 3">
    <name type="scientific">Flavobacterium cyanobacteriorum</name>
    <dbReference type="NCBI Taxonomy" id="2022802"/>
    <lineage>
        <taxon>Bacteria</taxon>
        <taxon>Pseudomonadati</taxon>
        <taxon>Bacteroidota</taxon>
        <taxon>Flavobacteriia</taxon>
        <taxon>Flavobacteriales</taxon>
        <taxon>Flavobacteriaceae</taxon>
        <taxon>Flavobacterium</taxon>
    </lineage>
</organism>
<dbReference type="RefSeq" id="WP_094412605.1">
    <property type="nucleotide sequence ID" value="NZ_NOXV01000178.1"/>
</dbReference>
<sequence length="128" mass="14296">MKTIKILFLFVGMLVSSAVSAQEFNKKDINGMWKRSDGLIITISGVGTFSEGGNALVFGVGNSGWSQTCAKRCFKFREIQYEGDNEWSAKNKMYMPTGDYTKDDGTVTIVLEDDKKSFTAGGYTYYKY</sequence>
<reference evidence="2 3" key="1">
    <citation type="submission" date="2017-07" db="EMBL/GenBank/DDBJ databases">
        <title>Flavobacterium cyanobacteriorum sp. nov., isolated from cyanobacterial aggregates in a eutrophic lake.</title>
        <authorList>
            <person name="Cai H."/>
        </authorList>
    </citation>
    <scope>NUCLEOTIDE SEQUENCE [LARGE SCALE GENOMIC DNA]</scope>
    <source>
        <strain evidence="2 3">TH021</strain>
    </source>
</reference>
<gene>
    <name evidence="2" type="ORF">CHU92_03375</name>
</gene>
<feature type="signal peptide" evidence="1">
    <location>
        <begin position="1"/>
        <end position="21"/>
    </location>
</feature>
<evidence type="ECO:0000313" key="2">
    <source>
        <dbReference type="EMBL" id="OYQ43495.1"/>
    </source>
</evidence>
<keyword evidence="3" id="KW-1185">Reference proteome</keyword>
<evidence type="ECO:0000313" key="3">
    <source>
        <dbReference type="Proteomes" id="UP000216605"/>
    </source>
</evidence>
<feature type="chain" id="PRO_5013327612" description="Lipocalin-like domain-containing protein" evidence="1">
    <location>
        <begin position="22"/>
        <end position="128"/>
    </location>
</feature>
<protein>
    <recommendedName>
        <fullName evidence="4">Lipocalin-like domain-containing protein</fullName>
    </recommendedName>
</protein>
<dbReference type="OrthoDB" id="1364943at2"/>
<evidence type="ECO:0008006" key="4">
    <source>
        <dbReference type="Google" id="ProtNLM"/>
    </source>
</evidence>
<proteinExistence type="predicted"/>
<comment type="caution">
    <text evidence="2">The sequence shown here is derived from an EMBL/GenBank/DDBJ whole genome shotgun (WGS) entry which is preliminary data.</text>
</comment>
<dbReference type="Proteomes" id="UP000216605">
    <property type="component" value="Unassembled WGS sequence"/>
</dbReference>
<dbReference type="AlphaFoldDB" id="A0A255ZRI4"/>